<evidence type="ECO:0000313" key="1">
    <source>
        <dbReference type="EMBL" id="SVA14984.1"/>
    </source>
</evidence>
<name>A0A381TGT8_9ZZZZ</name>
<organism evidence="1">
    <name type="scientific">marine metagenome</name>
    <dbReference type="NCBI Taxonomy" id="408172"/>
    <lineage>
        <taxon>unclassified sequences</taxon>
        <taxon>metagenomes</taxon>
        <taxon>ecological metagenomes</taxon>
    </lineage>
</organism>
<dbReference type="EMBL" id="UINC01004528">
    <property type="protein sequence ID" value="SVA14984.1"/>
    <property type="molecule type" value="Genomic_DNA"/>
</dbReference>
<protein>
    <submittedName>
        <fullName evidence="1">Uncharacterized protein</fullName>
    </submittedName>
</protein>
<reference evidence="1" key="1">
    <citation type="submission" date="2018-05" db="EMBL/GenBank/DDBJ databases">
        <authorList>
            <person name="Lanie J.A."/>
            <person name="Ng W.-L."/>
            <person name="Kazmierczak K.M."/>
            <person name="Andrzejewski T.M."/>
            <person name="Davidsen T.M."/>
            <person name="Wayne K.J."/>
            <person name="Tettelin H."/>
            <person name="Glass J.I."/>
            <person name="Rusch D."/>
            <person name="Podicherti R."/>
            <person name="Tsui H.-C.T."/>
            <person name="Winkler M.E."/>
        </authorList>
    </citation>
    <scope>NUCLEOTIDE SEQUENCE</scope>
</reference>
<gene>
    <name evidence="1" type="ORF">METZ01_LOCUS67838</name>
</gene>
<accession>A0A381TGT8</accession>
<sequence>MPKIKSPVAKNIMEYLMPMIFYVSMSRNGLKH</sequence>
<dbReference type="AlphaFoldDB" id="A0A381TGT8"/>
<proteinExistence type="predicted"/>